<feature type="domain" description="Cytochrome c" evidence="5">
    <location>
        <begin position="181"/>
        <end position="287"/>
    </location>
</feature>
<dbReference type="OrthoDB" id="9811281at2"/>
<dbReference type="GO" id="GO:0020037">
    <property type="term" value="F:heme binding"/>
    <property type="evidence" value="ECO:0007669"/>
    <property type="project" value="InterPro"/>
</dbReference>
<keyword evidence="1 4" id="KW-0349">Heme</keyword>
<dbReference type="Proteomes" id="UP000201838">
    <property type="component" value="Unassembled WGS sequence"/>
</dbReference>
<dbReference type="GO" id="GO:0046872">
    <property type="term" value="F:metal ion binding"/>
    <property type="evidence" value="ECO:0007669"/>
    <property type="project" value="UniProtKB-KW"/>
</dbReference>
<dbReference type="InterPro" id="IPR009056">
    <property type="entry name" value="Cyt_c-like_dom"/>
</dbReference>
<name>A0A238IW79_9RHOB</name>
<dbReference type="RefSeq" id="WP_093972263.1">
    <property type="nucleotide sequence ID" value="NZ_FXXQ01000001.1"/>
</dbReference>
<dbReference type="InterPro" id="IPR036909">
    <property type="entry name" value="Cyt_c-like_dom_sf"/>
</dbReference>
<dbReference type="PANTHER" id="PTHR35008">
    <property type="entry name" value="BLL4482 PROTEIN-RELATED"/>
    <property type="match status" value="1"/>
</dbReference>
<keyword evidence="3 4" id="KW-0408">Iron</keyword>
<protein>
    <submittedName>
        <fullName evidence="6">Fructose dehydrogenase cytochrome subunit</fullName>
    </submittedName>
</protein>
<sequence length="290" mass="30776">MKRLLIIFAFGTIAALAAGLWITRPLSVDVAQVASLSGSAEDGEWVFHLGACASCHATPGGDKTVLAGGREFTTGFGTFVAPNISSSRDHGIGTWSQADFFNALRQGTSLNGTHYFPAFPYASYARMSDTDIANLWAYMATLPASDRPSEPHRLTFPFNLRATVGVWKALYLRTAFVGPGGDTERGRYLVEAIGHCGECHTPRTVLGGLQNNRWMAGAPDPSGKGKVPGITPAQLDWSEADIAYYLETGFTPDFDSAGGGMVAVIEGTSLLAPEDRAAIAAYVKALPPAQ</sequence>
<dbReference type="PROSITE" id="PS51007">
    <property type="entry name" value="CYTC"/>
    <property type="match status" value="2"/>
</dbReference>
<evidence type="ECO:0000313" key="7">
    <source>
        <dbReference type="Proteomes" id="UP000201838"/>
    </source>
</evidence>
<evidence type="ECO:0000256" key="3">
    <source>
        <dbReference type="ARBA" id="ARBA00023004"/>
    </source>
</evidence>
<proteinExistence type="predicted"/>
<dbReference type="AlphaFoldDB" id="A0A238IW79"/>
<reference evidence="6 7" key="1">
    <citation type="submission" date="2017-05" db="EMBL/GenBank/DDBJ databases">
        <authorList>
            <person name="Song R."/>
            <person name="Chenine A.L."/>
            <person name="Ruprecht R.M."/>
        </authorList>
    </citation>
    <scope>NUCLEOTIDE SEQUENCE [LARGE SCALE GENOMIC DNA]</scope>
    <source>
        <strain evidence="6 7">CECT 8489</strain>
    </source>
</reference>
<gene>
    <name evidence="6" type="primary">fdhC_1</name>
    <name evidence="6" type="ORF">BOA8489_00382</name>
</gene>
<dbReference type="InterPro" id="IPR051459">
    <property type="entry name" value="Cytochrome_c-type_DH"/>
</dbReference>
<evidence type="ECO:0000256" key="4">
    <source>
        <dbReference type="PROSITE-ProRule" id="PRU00433"/>
    </source>
</evidence>
<keyword evidence="2 4" id="KW-0479">Metal-binding</keyword>
<evidence type="ECO:0000256" key="1">
    <source>
        <dbReference type="ARBA" id="ARBA00022617"/>
    </source>
</evidence>
<evidence type="ECO:0000313" key="6">
    <source>
        <dbReference type="EMBL" id="SMX22291.1"/>
    </source>
</evidence>
<dbReference type="Pfam" id="PF00034">
    <property type="entry name" value="Cytochrom_C"/>
    <property type="match status" value="1"/>
</dbReference>
<dbReference type="GO" id="GO:0009055">
    <property type="term" value="F:electron transfer activity"/>
    <property type="evidence" value="ECO:0007669"/>
    <property type="project" value="InterPro"/>
</dbReference>
<feature type="domain" description="Cytochrome c" evidence="5">
    <location>
        <begin position="38"/>
        <end position="143"/>
    </location>
</feature>
<dbReference type="PANTHER" id="PTHR35008:SF8">
    <property type="entry name" value="ALCOHOL DEHYDROGENASE CYTOCHROME C SUBUNIT"/>
    <property type="match status" value="1"/>
</dbReference>
<accession>A0A238IW79</accession>
<organism evidence="6 7">
    <name type="scientific">Boseongicola aestuarii</name>
    <dbReference type="NCBI Taxonomy" id="1470561"/>
    <lineage>
        <taxon>Bacteria</taxon>
        <taxon>Pseudomonadati</taxon>
        <taxon>Pseudomonadota</taxon>
        <taxon>Alphaproteobacteria</taxon>
        <taxon>Rhodobacterales</taxon>
        <taxon>Paracoccaceae</taxon>
        <taxon>Boseongicola</taxon>
    </lineage>
</organism>
<evidence type="ECO:0000256" key="2">
    <source>
        <dbReference type="ARBA" id="ARBA00022723"/>
    </source>
</evidence>
<dbReference type="SUPFAM" id="SSF46626">
    <property type="entry name" value="Cytochrome c"/>
    <property type="match status" value="2"/>
</dbReference>
<dbReference type="EMBL" id="FXXQ01000001">
    <property type="protein sequence ID" value="SMX22291.1"/>
    <property type="molecule type" value="Genomic_DNA"/>
</dbReference>
<dbReference type="Gene3D" id="1.10.760.10">
    <property type="entry name" value="Cytochrome c-like domain"/>
    <property type="match status" value="2"/>
</dbReference>
<evidence type="ECO:0000259" key="5">
    <source>
        <dbReference type="PROSITE" id="PS51007"/>
    </source>
</evidence>
<keyword evidence="7" id="KW-1185">Reference proteome</keyword>